<dbReference type="EMBL" id="PIPJ01000002">
    <property type="protein sequence ID" value="RUO22488.1"/>
    <property type="molecule type" value="Genomic_DNA"/>
</dbReference>
<proteinExistence type="inferred from homology"/>
<comment type="similarity">
    <text evidence="1">Belongs to the bacterial solute-binding protein 5 family.</text>
</comment>
<dbReference type="PROSITE" id="PS51257">
    <property type="entry name" value="PROKAR_LIPOPROTEIN"/>
    <property type="match status" value="1"/>
</dbReference>
<keyword evidence="5" id="KW-1185">Reference proteome</keyword>
<comment type="caution">
    <text evidence="4">The sequence shown here is derived from an EMBL/GenBank/DDBJ whole genome shotgun (WGS) entry which is preliminary data.</text>
</comment>
<dbReference type="SUPFAM" id="SSF53850">
    <property type="entry name" value="Periplasmic binding protein-like II"/>
    <property type="match status" value="1"/>
</dbReference>
<keyword evidence="2" id="KW-0732">Signal</keyword>
<evidence type="ECO:0000313" key="5">
    <source>
        <dbReference type="Proteomes" id="UP000288395"/>
    </source>
</evidence>
<name>A0A432W0I2_9GAMM</name>
<accession>A0A432W0I2</accession>
<evidence type="ECO:0000259" key="3">
    <source>
        <dbReference type="Pfam" id="PF00496"/>
    </source>
</evidence>
<feature type="domain" description="Solute-binding protein family 5" evidence="3">
    <location>
        <begin position="76"/>
        <end position="455"/>
    </location>
</feature>
<gene>
    <name evidence="4" type="ORF">CWE08_04745</name>
</gene>
<dbReference type="RefSeq" id="WP_126766100.1">
    <property type="nucleotide sequence ID" value="NZ_PIPJ01000002.1"/>
</dbReference>
<dbReference type="Gene3D" id="3.10.105.10">
    <property type="entry name" value="Dipeptide-binding Protein, Domain 3"/>
    <property type="match status" value="1"/>
</dbReference>
<evidence type="ECO:0000313" key="4">
    <source>
        <dbReference type="EMBL" id="RUO22488.1"/>
    </source>
</evidence>
<dbReference type="InterPro" id="IPR039424">
    <property type="entry name" value="SBP_5"/>
</dbReference>
<dbReference type="PANTHER" id="PTHR30290">
    <property type="entry name" value="PERIPLASMIC BINDING COMPONENT OF ABC TRANSPORTER"/>
    <property type="match status" value="1"/>
</dbReference>
<dbReference type="PANTHER" id="PTHR30290:SF38">
    <property type="entry name" value="D,D-DIPEPTIDE-BINDING PERIPLASMIC PROTEIN DDPA-RELATED"/>
    <property type="match status" value="1"/>
</dbReference>
<dbReference type="Gene3D" id="3.40.190.10">
    <property type="entry name" value="Periplasmic binding protein-like II"/>
    <property type="match status" value="1"/>
</dbReference>
<sequence>MNKLRHALNLGFAAFMLSACSPAPETEQSLKGLLYCAEGNPESFNPQLVTSGTTLDMTAAQLYDRLIEFDAKQQTFVSALATSWEISNDGLRYQFQLRENVAFHRTEWFQPSRFLNAEDVVFSFNRWLDTDHPFHAVSGRGYPFFTASGLTELIHSVTAIDEHRVEIRIRQQDSSFLANLASDFAIILSAEYGQQLLAENNAWQMDSQPIGTGPFQFSQFRKDVMVRYIRHADYWREPAASEQLVFRIAQSDHKRMLMLLTQDCDISPYPPARDIQWLRDKPEITLQDTISPNTAFWAFNTERPPFDDPRVRQALAHAVNRNAILNTVYFDHAVRADSILPNTSWAHHATPSAYRYDPELARSLLAEAGYENGFSMEIWALPVQRAYNPNARLMAERIQADLTAIGVQVNIVSYEWSTFRRRLGLGEHDSVLIGWSADHADPDNFFRPLLSCAAKESGNNRAQWCDPMFDELLSAAISSNDLDVREAYYLQAQNHLAQEVPLLPIAHSVRFQASRQNIQGLELEPFGGIQLRKVSRQSVNSEEQ</sequence>
<dbReference type="GO" id="GO:0042938">
    <property type="term" value="P:dipeptide transport"/>
    <property type="evidence" value="ECO:0007669"/>
    <property type="project" value="TreeGrafter"/>
</dbReference>
<organism evidence="4 5">
    <name type="scientific">Aliidiomarina iranensis</name>
    <dbReference type="NCBI Taxonomy" id="1434071"/>
    <lineage>
        <taxon>Bacteria</taxon>
        <taxon>Pseudomonadati</taxon>
        <taxon>Pseudomonadota</taxon>
        <taxon>Gammaproteobacteria</taxon>
        <taxon>Alteromonadales</taxon>
        <taxon>Idiomarinaceae</taxon>
        <taxon>Aliidiomarina</taxon>
    </lineage>
</organism>
<dbReference type="OrthoDB" id="9801912at2"/>
<dbReference type="GO" id="GO:0030288">
    <property type="term" value="C:outer membrane-bounded periplasmic space"/>
    <property type="evidence" value="ECO:0007669"/>
    <property type="project" value="TreeGrafter"/>
</dbReference>
<protein>
    <submittedName>
        <fullName evidence="4">ABC transporter substrate-binding protein</fullName>
    </submittedName>
</protein>
<dbReference type="Gene3D" id="3.90.76.10">
    <property type="entry name" value="Dipeptide-binding Protein, Domain 1"/>
    <property type="match status" value="1"/>
</dbReference>
<dbReference type="GO" id="GO:0043190">
    <property type="term" value="C:ATP-binding cassette (ABC) transporter complex"/>
    <property type="evidence" value="ECO:0007669"/>
    <property type="project" value="InterPro"/>
</dbReference>
<dbReference type="GO" id="GO:1904680">
    <property type="term" value="F:peptide transmembrane transporter activity"/>
    <property type="evidence" value="ECO:0007669"/>
    <property type="project" value="TreeGrafter"/>
</dbReference>
<evidence type="ECO:0000256" key="2">
    <source>
        <dbReference type="ARBA" id="ARBA00022729"/>
    </source>
</evidence>
<dbReference type="Pfam" id="PF00496">
    <property type="entry name" value="SBP_bac_5"/>
    <property type="match status" value="1"/>
</dbReference>
<dbReference type="InterPro" id="IPR030678">
    <property type="entry name" value="Peptide/Ni-bd"/>
</dbReference>
<dbReference type="CDD" id="cd08493">
    <property type="entry name" value="PBP2_DppA_like"/>
    <property type="match status" value="1"/>
</dbReference>
<dbReference type="Proteomes" id="UP000288395">
    <property type="component" value="Unassembled WGS sequence"/>
</dbReference>
<evidence type="ECO:0000256" key="1">
    <source>
        <dbReference type="ARBA" id="ARBA00005695"/>
    </source>
</evidence>
<reference evidence="5" key="1">
    <citation type="journal article" date="2018" name="Front. Microbiol.">
        <title>Genome-Based Analysis Reveals the Taxonomy and Diversity of the Family Idiomarinaceae.</title>
        <authorList>
            <person name="Liu Y."/>
            <person name="Lai Q."/>
            <person name="Shao Z."/>
        </authorList>
    </citation>
    <scope>NUCLEOTIDE SEQUENCE [LARGE SCALE GENOMIC DNA]</scope>
    <source>
        <strain evidence="5">GBPy7</strain>
    </source>
</reference>
<dbReference type="InterPro" id="IPR000914">
    <property type="entry name" value="SBP_5_dom"/>
</dbReference>
<dbReference type="AlphaFoldDB" id="A0A432W0I2"/>
<dbReference type="PIRSF" id="PIRSF002741">
    <property type="entry name" value="MppA"/>
    <property type="match status" value="1"/>
</dbReference>